<evidence type="ECO:0000313" key="2">
    <source>
        <dbReference type="EMBL" id="MDT2403819.1"/>
    </source>
</evidence>
<reference evidence="2" key="2">
    <citation type="submission" date="2023-03" db="EMBL/GenBank/DDBJ databases">
        <authorList>
            <person name="Shen W."/>
            <person name="Cai J."/>
        </authorList>
    </citation>
    <scope>NUCLEOTIDE SEQUENCE</scope>
    <source>
        <strain evidence="2">P33-2</strain>
    </source>
</reference>
<feature type="transmembrane region" description="Helical" evidence="1">
    <location>
        <begin position="71"/>
        <end position="90"/>
    </location>
</feature>
<evidence type="ECO:0008006" key="5">
    <source>
        <dbReference type="Google" id="ProtNLM"/>
    </source>
</evidence>
<name>A0A2N8Q0D9_ENTAV</name>
<proteinExistence type="predicted"/>
<sequence>MFKQLKNNFFQAGFGSFIWITILCSLTDFSSKIPFHYIWNLVGISVLIGLLFGIVYPFLWNYSTFKASINIVICTVLNTLCAYTGVYLYSTQMFDLIRPFFIAVLLLTLILHIITFYFYSKHDNKKMAAALNNLND</sequence>
<dbReference type="Proteomes" id="UP000316316">
    <property type="component" value="Unassembled WGS sequence"/>
</dbReference>
<dbReference type="EMBL" id="JARPWH010000066">
    <property type="protein sequence ID" value="MDT2403819.1"/>
    <property type="molecule type" value="Genomic_DNA"/>
</dbReference>
<evidence type="ECO:0000313" key="4">
    <source>
        <dbReference type="Proteomes" id="UP000316316"/>
    </source>
</evidence>
<feature type="transmembrane region" description="Helical" evidence="1">
    <location>
        <begin position="12"/>
        <end position="31"/>
    </location>
</feature>
<reference evidence="3 4" key="1">
    <citation type="submission" date="2017-10" db="EMBL/GenBank/DDBJ databases">
        <title>FDA dAtabase for Regulatory Grade micrObial Sequences (FDA-ARGOS): Supporting development and validation of Infectious Disease Dx tests.</title>
        <authorList>
            <person name="Campos J."/>
            <person name="Goldberg B."/>
            <person name="Tallon L.J."/>
            <person name="Sadzewicz L."/>
            <person name="Sengamalay N."/>
            <person name="Ott S."/>
            <person name="Godinez A."/>
            <person name="Nagaraj S."/>
            <person name="Vyas G."/>
            <person name="Aluvathingal J."/>
            <person name="Nadendla S."/>
            <person name="Geyer C."/>
            <person name="Nandy P."/>
            <person name="Hobson J."/>
            <person name="Sichtig H."/>
        </authorList>
    </citation>
    <scope>NUCLEOTIDE SEQUENCE [LARGE SCALE GENOMIC DNA]</scope>
    <source>
        <strain evidence="3 4">FDAARGOS_185</strain>
    </source>
</reference>
<evidence type="ECO:0000313" key="3">
    <source>
        <dbReference type="EMBL" id="TRZ35169.1"/>
    </source>
</evidence>
<protein>
    <recommendedName>
        <fullName evidence="5">DUF3021 domain-containing protein</fullName>
    </recommendedName>
</protein>
<feature type="transmembrane region" description="Helical" evidence="1">
    <location>
        <begin position="96"/>
        <end position="119"/>
    </location>
</feature>
<dbReference type="GeneID" id="69569691"/>
<evidence type="ECO:0000256" key="1">
    <source>
        <dbReference type="SAM" id="Phobius"/>
    </source>
</evidence>
<dbReference type="EMBL" id="PDXQ01000001">
    <property type="protein sequence ID" value="TRZ35169.1"/>
    <property type="molecule type" value="Genomic_DNA"/>
</dbReference>
<dbReference type="RefSeq" id="WP_049221335.1">
    <property type="nucleotide sequence ID" value="NZ_CABGUH010000001.1"/>
</dbReference>
<dbReference type="AlphaFoldDB" id="A0A2N8Q0D9"/>
<gene>
    <name evidence="3" type="ORF">AUF17_14230</name>
    <name evidence="2" type="ORF">P7D43_15730</name>
</gene>
<organism evidence="3 4">
    <name type="scientific">Enterococcus avium</name>
    <name type="common">Streptococcus avium</name>
    <dbReference type="NCBI Taxonomy" id="33945"/>
    <lineage>
        <taxon>Bacteria</taxon>
        <taxon>Bacillati</taxon>
        <taxon>Bacillota</taxon>
        <taxon>Bacilli</taxon>
        <taxon>Lactobacillales</taxon>
        <taxon>Enterococcaceae</taxon>
        <taxon>Enterococcus</taxon>
    </lineage>
</organism>
<keyword evidence="1" id="KW-0472">Membrane</keyword>
<comment type="caution">
    <text evidence="3">The sequence shown here is derived from an EMBL/GenBank/DDBJ whole genome shotgun (WGS) entry which is preliminary data.</text>
</comment>
<keyword evidence="1" id="KW-0812">Transmembrane</keyword>
<feature type="transmembrane region" description="Helical" evidence="1">
    <location>
        <begin position="37"/>
        <end position="59"/>
    </location>
</feature>
<keyword evidence="1" id="KW-1133">Transmembrane helix</keyword>
<dbReference type="Proteomes" id="UP001260773">
    <property type="component" value="Unassembled WGS sequence"/>
</dbReference>
<accession>A0A2N8Q0D9</accession>